<evidence type="ECO:0000256" key="2">
    <source>
        <dbReference type="ARBA" id="ARBA00022496"/>
    </source>
</evidence>
<dbReference type="GO" id="GO:0016226">
    <property type="term" value="P:iron-sulfur cluster assembly"/>
    <property type="evidence" value="ECO:0007669"/>
    <property type="project" value="InterPro"/>
</dbReference>
<evidence type="ECO:0008006" key="6">
    <source>
        <dbReference type="Google" id="ProtNLM"/>
    </source>
</evidence>
<protein>
    <recommendedName>
        <fullName evidence="6">Frataxin mature form</fullName>
    </recommendedName>
</protein>
<keyword evidence="2" id="KW-0410">Iron transport</keyword>
<accession>A0A452SAN6</accession>
<dbReference type="InterPro" id="IPR002908">
    <property type="entry name" value="Frataxin/CyaY"/>
</dbReference>
<dbReference type="GO" id="GO:0006879">
    <property type="term" value="P:intracellular iron ion homeostasis"/>
    <property type="evidence" value="ECO:0007669"/>
    <property type="project" value="TreeGrafter"/>
</dbReference>
<evidence type="ECO:0000313" key="4">
    <source>
        <dbReference type="Ensembl" id="ENSUAMP00000029334.1"/>
    </source>
</evidence>
<evidence type="ECO:0000313" key="5">
    <source>
        <dbReference type="Proteomes" id="UP000291022"/>
    </source>
</evidence>
<keyword evidence="5" id="KW-1185">Reference proteome</keyword>
<dbReference type="OMA" id="DGISCHE"/>
<dbReference type="PROSITE" id="PS50810">
    <property type="entry name" value="FRATAXIN_2"/>
    <property type="match status" value="1"/>
</dbReference>
<dbReference type="STRING" id="9643.ENSUAMP00000029334"/>
<dbReference type="GeneTree" id="ENSGT00390000005811"/>
<dbReference type="PRINTS" id="PR00904">
    <property type="entry name" value="FRATAXIN"/>
</dbReference>
<reference evidence="4" key="2">
    <citation type="submission" date="2025-08" db="UniProtKB">
        <authorList>
            <consortium name="Ensembl"/>
        </authorList>
    </citation>
    <scope>IDENTIFICATION</scope>
</reference>
<dbReference type="Pfam" id="PF01491">
    <property type="entry name" value="Frataxin_Cyay"/>
    <property type="match status" value="1"/>
</dbReference>
<dbReference type="GO" id="GO:0008198">
    <property type="term" value="F:ferrous iron binding"/>
    <property type="evidence" value="ECO:0007669"/>
    <property type="project" value="TreeGrafter"/>
</dbReference>
<reference evidence="5" key="1">
    <citation type="submission" date="2016-06" db="EMBL/GenBank/DDBJ databases">
        <title>De novo assembly and RNA-Seq shows season-dependent expression and editing in black bear kidneys.</title>
        <authorList>
            <person name="Korstanje R."/>
            <person name="Srivastava A."/>
            <person name="Sarsani V.K."/>
            <person name="Sheehan S.M."/>
            <person name="Seger R.L."/>
            <person name="Barter M.E."/>
            <person name="Lindqvist C."/>
            <person name="Brody L.C."/>
            <person name="Mullikin J.C."/>
        </authorList>
    </citation>
    <scope>NUCLEOTIDE SEQUENCE [LARGE SCALE GENOMIC DNA]</scope>
</reference>
<dbReference type="InterPro" id="IPR036524">
    <property type="entry name" value="Frataxin/CyaY_sf"/>
</dbReference>
<dbReference type="Ensembl" id="ENSUAMT00000032739.1">
    <property type="protein sequence ID" value="ENSUAMP00000029334.1"/>
    <property type="gene ID" value="ENSUAMG00000022607.1"/>
</dbReference>
<evidence type="ECO:0000256" key="1">
    <source>
        <dbReference type="ARBA" id="ARBA00008183"/>
    </source>
</evidence>
<keyword evidence="2" id="KW-0813">Transport</keyword>
<dbReference type="Gene3D" id="3.30.920.10">
    <property type="entry name" value="Frataxin/CyaY"/>
    <property type="match status" value="1"/>
</dbReference>
<dbReference type="Proteomes" id="UP000291022">
    <property type="component" value="Unassembled WGS sequence"/>
</dbReference>
<dbReference type="PANTHER" id="PTHR16821:SF2">
    <property type="entry name" value="FRATAXIN, MITOCHONDRIAL"/>
    <property type="match status" value="1"/>
</dbReference>
<keyword evidence="3" id="KW-0408">Iron</keyword>
<dbReference type="GO" id="GO:0006826">
    <property type="term" value="P:iron ion transport"/>
    <property type="evidence" value="ECO:0007669"/>
    <property type="project" value="UniProtKB-KW"/>
</dbReference>
<name>A0A452SAN6_URSAM</name>
<keyword evidence="2" id="KW-0406">Ion transport</keyword>
<proteinExistence type="inferred from homology"/>
<dbReference type="GO" id="GO:0005739">
    <property type="term" value="C:mitochondrion"/>
    <property type="evidence" value="ECO:0007669"/>
    <property type="project" value="TreeGrafter"/>
</dbReference>
<dbReference type="GO" id="GO:0034986">
    <property type="term" value="F:iron chaperone activity"/>
    <property type="evidence" value="ECO:0007669"/>
    <property type="project" value="TreeGrafter"/>
</dbReference>
<dbReference type="PANTHER" id="PTHR16821">
    <property type="entry name" value="FRATAXIN"/>
    <property type="match status" value="1"/>
</dbReference>
<dbReference type="GO" id="GO:0051537">
    <property type="term" value="F:2 iron, 2 sulfur cluster binding"/>
    <property type="evidence" value="ECO:0007669"/>
    <property type="project" value="TreeGrafter"/>
</dbReference>
<reference evidence="4" key="3">
    <citation type="submission" date="2025-09" db="UniProtKB">
        <authorList>
            <consortium name="Ensembl"/>
        </authorList>
    </citation>
    <scope>IDENTIFICATION</scope>
</reference>
<dbReference type="AlphaFoldDB" id="A0A452SAN6"/>
<dbReference type="SMART" id="SM01219">
    <property type="entry name" value="Frataxin_Cyay"/>
    <property type="match status" value="1"/>
</dbReference>
<dbReference type="GO" id="GO:0004322">
    <property type="term" value="F:ferroxidase activity"/>
    <property type="evidence" value="ECO:0007669"/>
    <property type="project" value="TreeGrafter"/>
</dbReference>
<organism evidence="4 5">
    <name type="scientific">Ursus americanus</name>
    <name type="common">American black bear</name>
    <name type="synonym">Euarctos americanus</name>
    <dbReference type="NCBI Taxonomy" id="9643"/>
    <lineage>
        <taxon>Eukaryota</taxon>
        <taxon>Metazoa</taxon>
        <taxon>Chordata</taxon>
        <taxon>Craniata</taxon>
        <taxon>Vertebrata</taxon>
        <taxon>Euteleostomi</taxon>
        <taxon>Mammalia</taxon>
        <taxon>Eutheria</taxon>
        <taxon>Laurasiatheria</taxon>
        <taxon>Carnivora</taxon>
        <taxon>Caniformia</taxon>
        <taxon>Ursidae</taxon>
        <taxon>Ursus</taxon>
    </lineage>
</organism>
<dbReference type="SUPFAM" id="SSF55387">
    <property type="entry name" value="Frataxin/Nqo15-like"/>
    <property type="match status" value="1"/>
</dbReference>
<comment type="similarity">
    <text evidence="1">Belongs to the frataxin family.</text>
</comment>
<evidence type="ECO:0000256" key="3">
    <source>
        <dbReference type="ARBA" id="ARBA00023004"/>
    </source>
</evidence>
<dbReference type="GO" id="GO:0008199">
    <property type="term" value="F:ferric iron binding"/>
    <property type="evidence" value="ECO:0007669"/>
    <property type="project" value="InterPro"/>
</dbReference>
<sequence length="124" mass="13785">MEHLRYNLVCISAEVNETLSPFLNYLLMLFLKTSQTNLTHSKSGILTVNLGGDLGIYMINKQTPTKQIWLSSHSSGPQGCDWTEKNWVYSHHHVSLHRLLATGLTKALKTKLDLSSLACSGKGT</sequence>